<protein>
    <recommendedName>
        <fullName evidence="4">DUF3741 domain-containing protein</fullName>
    </recommendedName>
</protein>
<dbReference type="EMBL" id="JARPOI010000014">
    <property type="protein sequence ID" value="KAJ9159978.1"/>
    <property type="molecule type" value="Genomic_DNA"/>
</dbReference>
<organism evidence="2 3">
    <name type="scientific">Hevea brasiliensis</name>
    <name type="common">Para rubber tree</name>
    <name type="synonym">Siphonia brasiliensis</name>
    <dbReference type="NCBI Taxonomy" id="3981"/>
    <lineage>
        <taxon>Eukaryota</taxon>
        <taxon>Viridiplantae</taxon>
        <taxon>Streptophyta</taxon>
        <taxon>Embryophyta</taxon>
        <taxon>Tracheophyta</taxon>
        <taxon>Spermatophyta</taxon>
        <taxon>Magnoliopsida</taxon>
        <taxon>eudicotyledons</taxon>
        <taxon>Gunneridae</taxon>
        <taxon>Pentapetalae</taxon>
        <taxon>rosids</taxon>
        <taxon>fabids</taxon>
        <taxon>Malpighiales</taxon>
        <taxon>Euphorbiaceae</taxon>
        <taxon>Crotonoideae</taxon>
        <taxon>Micrandreae</taxon>
        <taxon>Hevea</taxon>
    </lineage>
</organism>
<evidence type="ECO:0000313" key="3">
    <source>
        <dbReference type="Proteomes" id="UP001174677"/>
    </source>
</evidence>
<proteinExistence type="predicted"/>
<keyword evidence="3" id="KW-1185">Reference proteome</keyword>
<gene>
    <name evidence="2" type="ORF">P3X46_025423</name>
</gene>
<feature type="compositionally biased region" description="Low complexity" evidence="1">
    <location>
        <begin position="249"/>
        <end position="263"/>
    </location>
</feature>
<name>A0ABQ9L892_HEVBR</name>
<feature type="compositionally biased region" description="Low complexity" evidence="1">
    <location>
        <begin position="405"/>
        <end position="423"/>
    </location>
</feature>
<feature type="compositionally biased region" description="Polar residues" evidence="1">
    <location>
        <begin position="556"/>
        <end position="565"/>
    </location>
</feature>
<evidence type="ECO:0000256" key="1">
    <source>
        <dbReference type="SAM" id="MobiDB-lite"/>
    </source>
</evidence>
<dbReference type="PANTHER" id="PTHR33737">
    <property type="entry name" value="OS05G0121800 PROTEIN"/>
    <property type="match status" value="1"/>
</dbReference>
<feature type="compositionally biased region" description="Polar residues" evidence="1">
    <location>
        <begin position="527"/>
        <end position="546"/>
    </location>
</feature>
<feature type="region of interest" description="Disordered" evidence="1">
    <location>
        <begin position="209"/>
        <end position="282"/>
    </location>
</feature>
<feature type="compositionally biased region" description="Polar residues" evidence="1">
    <location>
        <begin position="209"/>
        <end position="218"/>
    </location>
</feature>
<dbReference type="Proteomes" id="UP001174677">
    <property type="component" value="Chromosome 14"/>
</dbReference>
<evidence type="ECO:0000313" key="2">
    <source>
        <dbReference type="EMBL" id="KAJ9159978.1"/>
    </source>
</evidence>
<evidence type="ECO:0008006" key="4">
    <source>
        <dbReference type="Google" id="ProtNLM"/>
    </source>
</evidence>
<feature type="compositionally biased region" description="Basic residues" evidence="1">
    <location>
        <begin position="219"/>
        <end position="230"/>
    </location>
</feature>
<reference evidence="2" key="1">
    <citation type="journal article" date="2023" name="Plant Biotechnol. J.">
        <title>Chromosome-level wild Hevea brasiliensis genome provides new tools for genomic-assisted breeding and valuable loci to elevate rubber yield.</title>
        <authorList>
            <person name="Cheng H."/>
            <person name="Song X."/>
            <person name="Hu Y."/>
            <person name="Wu T."/>
            <person name="Yang Q."/>
            <person name="An Z."/>
            <person name="Feng S."/>
            <person name="Deng Z."/>
            <person name="Wu W."/>
            <person name="Zeng X."/>
            <person name="Tu M."/>
            <person name="Wang X."/>
            <person name="Huang H."/>
        </authorList>
    </citation>
    <scope>NUCLEOTIDE SEQUENCE</scope>
    <source>
        <strain evidence="2">MT/VB/25A 57/8</strain>
    </source>
</reference>
<dbReference type="PANTHER" id="PTHR33737:SF16">
    <property type="entry name" value="DUF3741 DOMAIN-CONTAINING PROTEIN"/>
    <property type="match status" value="1"/>
</dbReference>
<comment type="caution">
    <text evidence="2">The sequence shown here is derived from an EMBL/GenBank/DDBJ whole genome shotgun (WGS) entry which is preliminary data.</text>
</comment>
<feature type="region of interest" description="Disordered" evidence="1">
    <location>
        <begin position="405"/>
        <end position="432"/>
    </location>
</feature>
<sequence>MSSKSDFQEFQFSGTLSQARKKELSDDRNKVDIRSIKTLNPQHMDAPIILHSRKRDTIQSLSGCDLRKSLAWDSAFFTSPGVLDPEELLETLNFKVGDNGADITGHVEPKSLPFESTITPTNVIDSLRKSLAWDSAFFTSAGVLDADELSIINRGFRRPETLPFPRFEEEIWRSAESNSTINSDCYSLASLEIDLFDDIKASIHKSLDASSNGATSTCKLKREKGRKNGHASKIPHVSSGVKHADSSGESKPSSSLKPLQISSRANPSSIVPSKRASLGANHVKMDNKATKSACGESMAMTKKMCLRESCNIISSSKASTKSPPSFLPAAESEFMGFCSASADFTCKSPSNPRRRTIDSRLDACGSRLRAPLIYLVKNKTELDNSSDFICLPSTSNLSSYTSPASSIDGWSSESSSTSIKQRSNSSAASPVSTPFREISFDIGSPKASDSERHRYGQTLGHEIQETKLLNPQFNNVSMCKSTVSPNISRKLRPSSLRMPSPKIGFFDAENSAALAQNGGLKFHSGVQGASSKNRSGINNASESVNRTRYGKHRLAGTSTGPSSKTGAEDEGNIYLREKKQPLNEHEDIRVQCPENNVHRFGENNKENVGSLANQVDDLSRRMEAVDFSGDFITAFN</sequence>
<feature type="region of interest" description="Disordered" evidence="1">
    <location>
        <begin position="526"/>
        <end position="571"/>
    </location>
</feature>
<accession>A0ABQ9L892</accession>
<dbReference type="InterPro" id="IPR045882">
    <property type="entry name" value="GPT1/2"/>
</dbReference>